<sequence length="184" mass="19241">MTRRWTSRAVVLTASFLALTACDAPAEEPSYEPDVYAANDDQPEDFTVPPTTAPAKTRTKATTAPPKATTAPPKATTEPAEVFYCADQDGVIVDPDLCEDTGEGDGAEYLFWHSPNYPRGLKPGRTLSGGESFARDDIDSRTYYGLPASGVVRNGSTVKSNVIGRSSTTTGSGGIGTVSGTVGG</sequence>
<reference evidence="3 4" key="1">
    <citation type="submission" date="2020-08" db="EMBL/GenBank/DDBJ databases">
        <title>Whole genome shotgun sequence of Actinoplanes ianthinogenes NBRC 13996.</title>
        <authorList>
            <person name="Komaki H."/>
            <person name="Tamura T."/>
        </authorList>
    </citation>
    <scope>NUCLEOTIDE SEQUENCE [LARGE SCALE GENOMIC DNA]</scope>
    <source>
        <strain evidence="3 4">NBRC 13996</strain>
    </source>
</reference>
<dbReference type="EMBL" id="AP023356">
    <property type="protein sequence ID" value="BCJ42691.1"/>
    <property type="molecule type" value="Genomic_DNA"/>
</dbReference>
<name>A0ABM7LTX3_9ACTN</name>
<gene>
    <name evidence="3" type="ORF">Aiant_33480</name>
</gene>
<feature type="signal peptide" evidence="2">
    <location>
        <begin position="1"/>
        <end position="26"/>
    </location>
</feature>
<evidence type="ECO:0000256" key="2">
    <source>
        <dbReference type="SAM" id="SignalP"/>
    </source>
</evidence>
<feature type="compositionally biased region" description="Low complexity" evidence="1">
    <location>
        <begin position="49"/>
        <end position="75"/>
    </location>
</feature>
<organism evidence="3 4">
    <name type="scientific">Actinoplanes ianthinogenes</name>
    <dbReference type="NCBI Taxonomy" id="122358"/>
    <lineage>
        <taxon>Bacteria</taxon>
        <taxon>Bacillati</taxon>
        <taxon>Actinomycetota</taxon>
        <taxon>Actinomycetes</taxon>
        <taxon>Micromonosporales</taxon>
        <taxon>Micromonosporaceae</taxon>
        <taxon>Actinoplanes</taxon>
    </lineage>
</organism>
<dbReference type="Proteomes" id="UP000676967">
    <property type="component" value="Chromosome"/>
</dbReference>
<dbReference type="RefSeq" id="WP_189328650.1">
    <property type="nucleotide sequence ID" value="NZ_AP023356.1"/>
</dbReference>
<evidence type="ECO:0000256" key="1">
    <source>
        <dbReference type="SAM" id="MobiDB-lite"/>
    </source>
</evidence>
<protein>
    <recommendedName>
        <fullName evidence="5">Secreted protein</fullName>
    </recommendedName>
</protein>
<feature type="chain" id="PRO_5045985858" description="Secreted protein" evidence="2">
    <location>
        <begin position="27"/>
        <end position="184"/>
    </location>
</feature>
<proteinExistence type="predicted"/>
<evidence type="ECO:0000313" key="4">
    <source>
        <dbReference type="Proteomes" id="UP000676967"/>
    </source>
</evidence>
<evidence type="ECO:0000313" key="3">
    <source>
        <dbReference type="EMBL" id="BCJ42691.1"/>
    </source>
</evidence>
<dbReference type="PROSITE" id="PS51257">
    <property type="entry name" value="PROKAR_LIPOPROTEIN"/>
    <property type="match status" value="1"/>
</dbReference>
<feature type="region of interest" description="Disordered" evidence="1">
    <location>
        <begin position="28"/>
        <end position="75"/>
    </location>
</feature>
<keyword evidence="2" id="KW-0732">Signal</keyword>
<accession>A0ABM7LTX3</accession>
<evidence type="ECO:0008006" key="5">
    <source>
        <dbReference type="Google" id="ProtNLM"/>
    </source>
</evidence>
<keyword evidence="4" id="KW-1185">Reference proteome</keyword>